<accession>A0A0M9ENP5</accession>
<comment type="caution">
    <text evidence="1">The sequence shown here is derived from an EMBL/GenBank/DDBJ whole genome shotgun (WGS) entry which is preliminary data.</text>
</comment>
<dbReference type="OrthoDB" id="3231004at2759"/>
<sequence>MPYSLVPYRESMRMGMRFNSYTHKLCMDGVGCHADGELTVKESPNSFMYSSRIVERLSDIATAMEISQSDTMIQGSFDRTGSGTFVDTDNIIAADVNVLVSVKVMSRTSTTTAPDDFQGVGVFDPGSDVFHKALEILTSRVSTEKDDTTSILTIIPGFVEGGYFISIISIRCLDGSDRNSVLQVDIAQTQTYLGDLNETHGRGEAS</sequence>
<proteinExistence type="predicted"/>
<protein>
    <submittedName>
        <fullName evidence="1">Uncharacterized protein</fullName>
    </submittedName>
</protein>
<reference evidence="1 2" key="1">
    <citation type="submission" date="2015-04" db="EMBL/GenBank/DDBJ databases">
        <title>The draft genome sequence of Fusarium langsethiae, a T-2/HT-2 mycotoxin producer.</title>
        <authorList>
            <person name="Lysoe E."/>
            <person name="Divon H.H."/>
            <person name="Terzi V."/>
            <person name="Orru L."/>
            <person name="Lamontanara A."/>
            <person name="Kolseth A.-K."/>
            <person name="Frandsen R.J."/>
            <person name="Nielsen K."/>
            <person name="Thrane U."/>
        </authorList>
    </citation>
    <scope>NUCLEOTIDE SEQUENCE [LARGE SCALE GENOMIC DNA]</scope>
    <source>
        <strain evidence="1 2">Fl201059</strain>
    </source>
</reference>
<name>A0A0M9ENP5_FUSLA</name>
<organism evidence="1 2">
    <name type="scientific">Fusarium langsethiae</name>
    <dbReference type="NCBI Taxonomy" id="179993"/>
    <lineage>
        <taxon>Eukaryota</taxon>
        <taxon>Fungi</taxon>
        <taxon>Dikarya</taxon>
        <taxon>Ascomycota</taxon>
        <taxon>Pezizomycotina</taxon>
        <taxon>Sordariomycetes</taxon>
        <taxon>Hypocreomycetidae</taxon>
        <taxon>Hypocreales</taxon>
        <taxon>Nectriaceae</taxon>
        <taxon>Fusarium</taxon>
    </lineage>
</organism>
<evidence type="ECO:0000313" key="1">
    <source>
        <dbReference type="EMBL" id="KPA36472.1"/>
    </source>
</evidence>
<dbReference type="Proteomes" id="UP000037904">
    <property type="component" value="Unassembled WGS sequence"/>
</dbReference>
<evidence type="ECO:0000313" key="2">
    <source>
        <dbReference type="Proteomes" id="UP000037904"/>
    </source>
</evidence>
<keyword evidence="2" id="KW-1185">Reference proteome</keyword>
<dbReference type="AlphaFoldDB" id="A0A0M9ENP5"/>
<dbReference type="EMBL" id="JXCE01000632">
    <property type="protein sequence ID" value="KPA36472.1"/>
    <property type="molecule type" value="Genomic_DNA"/>
</dbReference>
<gene>
    <name evidence="1" type="ORF">FLAG1_10765</name>
</gene>